<keyword evidence="2" id="KW-0472">Membrane</keyword>
<evidence type="ECO:0000256" key="1">
    <source>
        <dbReference type="SAM" id="MobiDB-lite"/>
    </source>
</evidence>
<dbReference type="AlphaFoldDB" id="A0A5N5HR67"/>
<dbReference type="EMBL" id="SMOL01000143">
    <property type="protein sequence ID" value="KAB2630088.1"/>
    <property type="molecule type" value="Genomic_DNA"/>
</dbReference>
<accession>A0A5N5HR67</accession>
<dbReference type="Proteomes" id="UP000327157">
    <property type="component" value="Chromosome 12"/>
</dbReference>
<sequence>MATVTGASSISLLRSSPNSSTKISHYPGQMVMEEAHFLSGCSNAPCGFVFPALYVFLFELFLFYA</sequence>
<reference evidence="3 4" key="1">
    <citation type="submission" date="2019-09" db="EMBL/GenBank/DDBJ databases">
        <authorList>
            <person name="Ou C."/>
        </authorList>
    </citation>
    <scope>NUCLEOTIDE SEQUENCE [LARGE SCALE GENOMIC DNA]</scope>
    <source>
        <strain evidence="3">S2</strain>
        <tissue evidence="3">Leaf</tissue>
    </source>
</reference>
<feature type="transmembrane region" description="Helical" evidence="2">
    <location>
        <begin position="37"/>
        <end position="64"/>
    </location>
</feature>
<comment type="caution">
    <text evidence="3">The sequence shown here is derived from an EMBL/GenBank/DDBJ whole genome shotgun (WGS) entry which is preliminary data.</text>
</comment>
<reference evidence="4" key="2">
    <citation type="submission" date="2019-10" db="EMBL/GenBank/DDBJ databases">
        <title>A de novo genome assembly of a pear dwarfing rootstock.</title>
        <authorList>
            <person name="Wang F."/>
            <person name="Wang J."/>
            <person name="Li S."/>
            <person name="Zhang Y."/>
            <person name="Fang M."/>
            <person name="Ma L."/>
            <person name="Zhao Y."/>
            <person name="Jiang S."/>
        </authorList>
    </citation>
    <scope>NUCLEOTIDE SEQUENCE [LARGE SCALE GENOMIC DNA]</scope>
</reference>
<feature type="compositionally biased region" description="Low complexity" evidence="1">
    <location>
        <begin position="8"/>
        <end position="20"/>
    </location>
</feature>
<gene>
    <name evidence="3" type="ORF">D8674_007607</name>
</gene>
<evidence type="ECO:0000313" key="4">
    <source>
        <dbReference type="Proteomes" id="UP000327157"/>
    </source>
</evidence>
<name>A0A5N5HR67_9ROSA</name>
<evidence type="ECO:0000313" key="3">
    <source>
        <dbReference type="EMBL" id="KAB2630088.1"/>
    </source>
</evidence>
<keyword evidence="4" id="KW-1185">Reference proteome</keyword>
<proteinExistence type="predicted"/>
<keyword evidence="2" id="KW-0812">Transmembrane</keyword>
<feature type="region of interest" description="Disordered" evidence="1">
    <location>
        <begin position="1"/>
        <end position="22"/>
    </location>
</feature>
<protein>
    <submittedName>
        <fullName evidence="3">Acyl carrier protein 1</fullName>
    </submittedName>
</protein>
<evidence type="ECO:0000256" key="2">
    <source>
        <dbReference type="SAM" id="Phobius"/>
    </source>
</evidence>
<reference evidence="3 4" key="3">
    <citation type="submission" date="2019-11" db="EMBL/GenBank/DDBJ databases">
        <title>A de novo genome assembly of a pear dwarfing rootstock.</title>
        <authorList>
            <person name="Wang F."/>
            <person name="Wang J."/>
            <person name="Li S."/>
            <person name="Zhang Y."/>
            <person name="Fang M."/>
            <person name="Ma L."/>
            <person name="Zhao Y."/>
            <person name="Jiang S."/>
        </authorList>
    </citation>
    <scope>NUCLEOTIDE SEQUENCE [LARGE SCALE GENOMIC DNA]</scope>
    <source>
        <strain evidence="3">S2</strain>
        <tissue evidence="3">Leaf</tissue>
    </source>
</reference>
<keyword evidence="2" id="KW-1133">Transmembrane helix</keyword>
<organism evidence="3 4">
    <name type="scientific">Pyrus ussuriensis x Pyrus communis</name>
    <dbReference type="NCBI Taxonomy" id="2448454"/>
    <lineage>
        <taxon>Eukaryota</taxon>
        <taxon>Viridiplantae</taxon>
        <taxon>Streptophyta</taxon>
        <taxon>Embryophyta</taxon>
        <taxon>Tracheophyta</taxon>
        <taxon>Spermatophyta</taxon>
        <taxon>Magnoliopsida</taxon>
        <taxon>eudicotyledons</taxon>
        <taxon>Gunneridae</taxon>
        <taxon>Pentapetalae</taxon>
        <taxon>rosids</taxon>
        <taxon>fabids</taxon>
        <taxon>Rosales</taxon>
        <taxon>Rosaceae</taxon>
        <taxon>Amygdaloideae</taxon>
        <taxon>Maleae</taxon>
        <taxon>Pyrus</taxon>
    </lineage>
</organism>